<keyword evidence="2" id="KW-0326">Glycosidase</keyword>
<sequence>MLIPPNHPAIRTMGRIDDADPSRPIWVFPYTQARFRCTGTSVGMRLVNRRDYGDSTIGAVIDGVQVRARIPVDDEPVIVPFADHLPDIEHDVIVFKRQDGEHHLEILGFIVDDGAAVASPSAPEPMRRIEVYGDSVSCGERNEALLYTGQADPDVDLSPYSNAWFSYAAIAARRLNAQLHDVAQGGAALLDGIGWFNGPDYTGMESIWDRIEYNPRLGASRSWDFSRYTPHVVVVALGQNDAHPTDFMADDYDGEQARHWRERYGDFVHALRGRYPDALIVLATTVLNHDAAWDRAIGEVCAGIADPKVVHFLYTRNGSATPGHPRVAEHREMADELATFLEGFGERIWR</sequence>
<proteinExistence type="predicted"/>
<keyword evidence="3" id="KW-1185">Reference proteome</keyword>
<protein>
    <submittedName>
        <fullName evidence="2">RnfABCDGE type electron transport complex subunit D</fullName>
        <ecNumber evidence="2">3.2.1.4</ecNumber>
    </submittedName>
</protein>
<accession>A0A087AM89</accession>
<dbReference type="eggNOG" id="COG2755">
    <property type="taxonomic scope" value="Bacteria"/>
</dbReference>
<comment type="caution">
    <text evidence="2">The sequence shown here is derived from an EMBL/GenBank/DDBJ whole genome shotgun (WGS) entry which is preliminary data.</text>
</comment>
<dbReference type="AlphaFoldDB" id="A0A087AM89"/>
<reference evidence="2 3" key="1">
    <citation type="submission" date="2014-03" db="EMBL/GenBank/DDBJ databases">
        <title>Genomics of Bifidobacteria.</title>
        <authorList>
            <person name="Ventura M."/>
            <person name="Milani C."/>
            <person name="Lugli G.A."/>
        </authorList>
    </citation>
    <scope>NUCLEOTIDE SEQUENCE [LARGE SCALE GENOMIC DNA]</scope>
    <source>
        <strain evidence="2 3">LMG 11586</strain>
    </source>
</reference>
<feature type="domain" description="Carbohydrate esterase 2 N-terminal" evidence="1">
    <location>
        <begin position="13"/>
        <end position="119"/>
    </location>
</feature>
<dbReference type="Gene3D" id="3.40.50.1110">
    <property type="entry name" value="SGNH hydrolase"/>
    <property type="match status" value="1"/>
</dbReference>
<dbReference type="EMBL" id="JGYX01000007">
    <property type="protein sequence ID" value="KFI59889.1"/>
    <property type="molecule type" value="Genomic_DNA"/>
</dbReference>
<name>A0A087AM89_9BIFI</name>
<organism evidence="2 3">
    <name type="scientific">Bifidobacterium pullorum subsp. gallinarum</name>
    <dbReference type="NCBI Taxonomy" id="78344"/>
    <lineage>
        <taxon>Bacteria</taxon>
        <taxon>Bacillati</taxon>
        <taxon>Actinomycetota</taxon>
        <taxon>Actinomycetes</taxon>
        <taxon>Bifidobacteriales</taxon>
        <taxon>Bifidobacteriaceae</taxon>
        <taxon>Bifidobacterium</taxon>
    </lineage>
</organism>
<gene>
    <name evidence="2" type="ORF">BIGA_1557</name>
</gene>
<dbReference type="GO" id="GO:0008810">
    <property type="term" value="F:cellulase activity"/>
    <property type="evidence" value="ECO:0007669"/>
    <property type="project" value="UniProtKB-EC"/>
</dbReference>
<dbReference type="PANTHER" id="PTHR37834">
    <property type="entry name" value="GDSL-LIKE LIPASE/ACYLHYDROLASE DOMAIN PROTEIN (AFU_ORTHOLOGUE AFUA_2G00620)"/>
    <property type="match status" value="1"/>
</dbReference>
<keyword evidence="2" id="KW-0378">Hydrolase</keyword>
<dbReference type="InterPro" id="IPR036514">
    <property type="entry name" value="SGNH_hydro_sf"/>
</dbReference>
<dbReference type="SUPFAM" id="SSF52266">
    <property type="entry name" value="SGNH hydrolase"/>
    <property type="match status" value="1"/>
</dbReference>
<dbReference type="EC" id="3.2.1.4" evidence="2"/>
<evidence type="ECO:0000313" key="3">
    <source>
        <dbReference type="Proteomes" id="UP000029046"/>
    </source>
</evidence>
<evidence type="ECO:0000259" key="1">
    <source>
        <dbReference type="Pfam" id="PF17996"/>
    </source>
</evidence>
<dbReference type="Proteomes" id="UP000029046">
    <property type="component" value="Unassembled WGS sequence"/>
</dbReference>
<dbReference type="InterPro" id="IPR040794">
    <property type="entry name" value="CE2_N"/>
</dbReference>
<evidence type="ECO:0000313" key="2">
    <source>
        <dbReference type="EMBL" id="KFI59889.1"/>
    </source>
</evidence>
<dbReference type="InterPro" id="IPR052762">
    <property type="entry name" value="PCW_deacetylase/CE"/>
</dbReference>
<dbReference type="RefSeq" id="WP_033506850.1">
    <property type="nucleotide sequence ID" value="NZ_JGYX01000007.1"/>
</dbReference>
<dbReference type="OrthoDB" id="9801375at2"/>
<dbReference type="Pfam" id="PF17996">
    <property type="entry name" value="CE2_N"/>
    <property type="match status" value="1"/>
</dbReference>
<dbReference type="PANTHER" id="PTHR37834:SF2">
    <property type="entry name" value="ESTERASE, SGNH HYDROLASE-TYPE"/>
    <property type="match status" value="1"/>
</dbReference>
<dbReference type="Gene3D" id="2.60.120.260">
    <property type="entry name" value="Galactose-binding domain-like"/>
    <property type="match status" value="1"/>
</dbReference>